<dbReference type="AlphaFoldDB" id="A0A8H5SHA6"/>
<name>A0A8H5SHA6_FUSHE</name>
<evidence type="ECO:0000259" key="2">
    <source>
        <dbReference type="Pfam" id="PF12949"/>
    </source>
</evidence>
<gene>
    <name evidence="3" type="ORF">FHETE_11398</name>
</gene>
<evidence type="ECO:0000313" key="4">
    <source>
        <dbReference type="Proteomes" id="UP000567885"/>
    </source>
</evidence>
<dbReference type="Pfam" id="PF12949">
    <property type="entry name" value="HeH"/>
    <property type="match status" value="1"/>
</dbReference>
<reference evidence="3 4" key="1">
    <citation type="submission" date="2020-05" db="EMBL/GenBank/DDBJ databases">
        <title>Identification and distribution of gene clusters putatively required for synthesis of sphingolipid metabolism inhibitors in phylogenetically diverse species of the filamentous fungus Fusarium.</title>
        <authorList>
            <person name="Kim H.-S."/>
            <person name="Busman M."/>
            <person name="Brown D.W."/>
            <person name="Divon H."/>
            <person name="Uhlig S."/>
            <person name="Proctor R.H."/>
        </authorList>
    </citation>
    <scope>NUCLEOTIDE SEQUENCE [LARGE SCALE GENOMIC DNA]</scope>
    <source>
        <strain evidence="3 4">NRRL 20693</strain>
    </source>
</reference>
<proteinExistence type="predicted"/>
<protein>
    <submittedName>
        <fullName evidence="3">SRC1-regulation of cohesion (Splice variant I)</fullName>
    </submittedName>
</protein>
<feature type="compositionally biased region" description="Basic residues" evidence="1">
    <location>
        <begin position="94"/>
        <end position="106"/>
    </location>
</feature>
<feature type="compositionally biased region" description="Acidic residues" evidence="1">
    <location>
        <begin position="166"/>
        <end position="180"/>
    </location>
</feature>
<evidence type="ECO:0000313" key="3">
    <source>
        <dbReference type="EMBL" id="KAF5653395.1"/>
    </source>
</evidence>
<dbReference type="GO" id="GO:0005637">
    <property type="term" value="C:nuclear inner membrane"/>
    <property type="evidence" value="ECO:0007669"/>
    <property type="project" value="InterPro"/>
</dbReference>
<dbReference type="EMBL" id="JAAGWQ010000608">
    <property type="protein sequence ID" value="KAF5653395.1"/>
    <property type="molecule type" value="Genomic_DNA"/>
</dbReference>
<keyword evidence="4" id="KW-1185">Reference proteome</keyword>
<dbReference type="PANTHER" id="PTHR47808:SF2">
    <property type="entry name" value="LEM DOMAIN-CONTAINING PROTEIN 2"/>
    <property type="match status" value="1"/>
</dbReference>
<feature type="region of interest" description="Disordered" evidence="1">
    <location>
        <begin position="74"/>
        <end position="180"/>
    </location>
</feature>
<dbReference type="InterPro" id="IPR025856">
    <property type="entry name" value="HeH/LEM_domain"/>
</dbReference>
<organism evidence="3 4">
    <name type="scientific">Fusarium heterosporum</name>
    <dbReference type="NCBI Taxonomy" id="42747"/>
    <lineage>
        <taxon>Eukaryota</taxon>
        <taxon>Fungi</taxon>
        <taxon>Dikarya</taxon>
        <taxon>Ascomycota</taxon>
        <taxon>Pezizomycotina</taxon>
        <taxon>Sordariomycetes</taxon>
        <taxon>Hypocreomycetidae</taxon>
        <taxon>Hypocreales</taxon>
        <taxon>Nectriaceae</taxon>
        <taxon>Fusarium</taxon>
        <taxon>Fusarium heterosporum species complex</taxon>
    </lineage>
</organism>
<dbReference type="GO" id="GO:0071763">
    <property type="term" value="P:nuclear membrane organization"/>
    <property type="evidence" value="ECO:0007669"/>
    <property type="project" value="TreeGrafter"/>
</dbReference>
<dbReference type="Gene3D" id="1.10.720.30">
    <property type="entry name" value="SAP domain"/>
    <property type="match status" value="1"/>
</dbReference>
<accession>A0A8H5SHA6</accession>
<dbReference type="GO" id="GO:0005783">
    <property type="term" value="C:endoplasmic reticulum"/>
    <property type="evidence" value="ECO:0007669"/>
    <property type="project" value="TreeGrafter"/>
</dbReference>
<dbReference type="PANTHER" id="PTHR47808">
    <property type="entry name" value="INNER NUCLEAR MEMBRANE PROTEIN HEH2-RELATED"/>
    <property type="match status" value="1"/>
</dbReference>
<feature type="domain" description="HeH/LEM" evidence="2">
    <location>
        <begin position="14"/>
        <end position="47"/>
    </location>
</feature>
<dbReference type="OrthoDB" id="2503928at2759"/>
<dbReference type="CDD" id="cd12935">
    <property type="entry name" value="LEM_like"/>
    <property type="match status" value="1"/>
</dbReference>
<feature type="non-terminal residue" evidence="3">
    <location>
        <position position="180"/>
    </location>
</feature>
<dbReference type="GO" id="GO:0003682">
    <property type="term" value="F:chromatin binding"/>
    <property type="evidence" value="ECO:0007669"/>
    <property type="project" value="InterPro"/>
</dbReference>
<dbReference type="InterPro" id="IPR036361">
    <property type="entry name" value="SAP_dom_sf"/>
</dbReference>
<dbReference type="Proteomes" id="UP000567885">
    <property type="component" value="Unassembled WGS sequence"/>
</dbReference>
<comment type="caution">
    <text evidence="3">The sequence shown here is derived from an EMBL/GenBank/DDBJ whole genome shotgun (WGS) entry which is preliminary data.</text>
</comment>
<sequence length="180" mass="20357">MADVDDYLEEGFDPRSVTVPRLRSILVTHNVEFPGNAKKADLVELVKTYVLPQAAELRARRARAKRSSMGIVNAGSAEDNGLWDDHDLLPPSTTKKRSKSPRKTSSRIKIEDDVLATPVPRSPTKRSTRSVSRALSHSDEHEEYEAPRSIRQARRTVTPQIKFEPEPEPEEEEGEEEEEE</sequence>
<feature type="compositionally biased region" description="Basic and acidic residues" evidence="1">
    <location>
        <begin position="136"/>
        <end position="148"/>
    </location>
</feature>
<evidence type="ECO:0000256" key="1">
    <source>
        <dbReference type="SAM" id="MobiDB-lite"/>
    </source>
</evidence>
<dbReference type="InterPro" id="IPR044780">
    <property type="entry name" value="Heh2/Src1"/>
</dbReference>
<dbReference type="GO" id="GO:0034399">
    <property type="term" value="C:nuclear periphery"/>
    <property type="evidence" value="ECO:0007669"/>
    <property type="project" value="TreeGrafter"/>
</dbReference>